<dbReference type="Pfam" id="PF12685">
    <property type="entry name" value="SpoIIIAH"/>
    <property type="match status" value="1"/>
</dbReference>
<dbReference type="RefSeq" id="WP_006039370.1">
    <property type="nucleotide sequence ID" value="NZ_AEDD01000009.1"/>
</dbReference>
<keyword evidence="3" id="KW-1133">Transmembrane helix</keyword>
<dbReference type="InterPro" id="IPR038503">
    <property type="entry name" value="SpoIIIAH_sf"/>
</dbReference>
<dbReference type="InterPro" id="IPR024232">
    <property type="entry name" value="SpoIIIAH"/>
</dbReference>
<evidence type="ECO:0000256" key="3">
    <source>
        <dbReference type="SAM" id="Phobius"/>
    </source>
</evidence>
<keyword evidence="3" id="KW-0472">Membrane</keyword>
<accession>E0ICJ3</accession>
<sequence length="260" mass="28109">MNTKRQTIWLVSMLSLMVILSAYYLFTEDLNSPSNNLVSENAQTDKTAGQNITEATAGGKDDAIVVNEVEGDQAEVSGSSEAEATGATDPTGTDASDKGDKAAGDGDKAAASEDGKETAAAVDEVSDQDKQVLDQLETQGVTASVNSIFNEVKYKQQETFQKEQDQLMNVISNTKDASGDDAKEATTKLDLLEEKMDKITALEEELSQLYPMAVVDTQQDRYKVVVQSENLERSKAAEIVDMVTKSLDVTPDRVTVQYVS</sequence>
<dbReference type="Gene3D" id="1.10.287.4300">
    <property type="entry name" value="Stage III sporulation protein AH-like"/>
    <property type="match status" value="1"/>
</dbReference>
<dbReference type="Proteomes" id="UP000005387">
    <property type="component" value="Unassembled WGS sequence"/>
</dbReference>
<dbReference type="EMBL" id="AEDD01000009">
    <property type="protein sequence ID" value="EFM09879.1"/>
    <property type="molecule type" value="Genomic_DNA"/>
</dbReference>
<dbReference type="STRING" id="717606.PaecuDRAFT_3382"/>
<feature type="coiled-coil region" evidence="1">
    <location>
        <begin position="182"/>
        <end position="209"/>
    </location>
</feature>
<feature type="compositionally biased region" description="Basic and acidic residues" evidence="2">
    <location>
        <begin position="95"/>
        <end position="117"/>
    </location>
</feature>
<evidence type="ECO:0000313" key="4">
    <source>
        <dbReference type="EMBL" id="EFM09879.1"/>
    </source>
</evidence>
<organism evidence="4 5">
    <name type="scientific">Paenibacillus curdlanolyticus YK9</name>
    <dbReference type="NCBI Taxonomy" id="717606"/>
    <lineage>
        <taxon>Bacteria</taxon>
        <taxon>Bacillati</taxon>
        <taxon>Bacillota</taxon>
        <taxon>Bacilli</taxon>
        <taxon>Bacillales</taxon>
        <taxon>Paenibacillaceae</taxon>
        <taxon>Paenibacillus</taxon>
    </lineage>
</organism>
<feature type="transmembrane region" description="Helical" evidence="3">
    <location>
        <begin position="7"/>
        <end position="26"/>
    </location>
</feature>
<reference evidence="4 5" key="1">
    <citation type="submission" date="2010-07" db="EMBL/GenBank/DDBJ databases">
        <title>The draft genome of Paenibacillus curdlanolyticus YK9.</title>
        <authorList>
            <consortium name="US DOE Joint Genome Institute (JGI-PGF)"/>
            <person name="Lucas S."/>
            <person name="Copeland A."/>
            <person name="Lapidus A."/>
            <person name="Cheng J.-F."/>
            <person name="Bruce D."/>
            <person name="Goodwin L."/>
            <person name="Pitluck S."/>
            <person name="Land M.L."/>
            <person name="Hauser L."/>
            <person name="Chang Y.-J."/>
            <person name="Jeffries C."/>
            <person name="Anderson I.J."/>
            <person name="Johnson E."/>
            <person name="Loganathan U."/>
            <person name="Mulhopadhyay B."/>
            <person name="Kyrpides N."/>
            <person name="Woyke T.J."/>
        </authorList>
    </citation>
    <scope>NUCLEOTIDE SEQUENCE [LARGE SCALE GENOMIC DNA]</scope>
    <source>
        <strain evidence="4 5">YK9</strain>
    </source>
</reference>
<name>E0ICJ3_9BACL</name>
<keyword evidence="5" id="KW-1185">Reference proteome</keyword>
<keyword evidence="3" id="KW-0812">Transmembrane</keyword>
<evidence type="ECO:0000256" key="2">
    <source>
        <dbReference type="SAM" id="MobiDB-lite"/>
    </source>
</evidence>
<dbReference type="AlphaFoldDB" id="E0ICJ3"/>
<dbReference type="OrthoDB" id="2665883at2"/>
<proteinExistence type="predicted"/>
<protein>
    <submittedName>
        <fullName evidence="4">Mutants block sporulation after engulfment (Stage III sporulation)</fullName>
    </submittedName>
</protein>
<keyword evidence="1" id="KW-0175">Coiled coil</keyword>
<gene>
    <name evidence="4" type="ORF">PaecuDRAFT_3382</name>
</gene>
<evidence type="ECO:0000313" key="5">
    <source>
        <dbReference type="Proteomes" id="UP000005387"/>
    </source>
</evidence>
<feature type="region of interest" description="Disordered" evidence="2">
    <location>
        <begin position="71"/>
        <end position="126"/>
    </location>
</feature>
<feature type="compositionally biased region" description="Low complexity" evidence="2">
    <location>
        <begin position="81"/>
        <end position="94"/>
    </location>
</feature>
<evidence type="ECO:0000256" key="1">
    <source>
        <dbReference type="SAM" id="Coils"/>
    </source>
</evidence>
<dbReference type="eggNOG" id="ENOG5030IKQ">
    <property type="taxonomic scope" value="Bacteria"/>
</dbReference>